<evidence type="ECO:0000256" key="12">
    <source>
        <dbReference type="ARBA" id="ARBA00022801"/>
    </source>
</evidence>
<dbReference type="FunFam" id="3.30.160.20:FF:000003">
    <property type="entry name" value="Ribonuclease 3"/>
    <property type="match status" value="1"/>
</dbReference>
<keyword evidence="15" id="KW-0699">rRNA-binding</keyword>
<evidence type="ECO:0000256" key="8">
    <source>
        <dbReference type="ARBA" id="ARBA00022694"/>
    </source>
</evidence>
<comment type="function">
    <text evidence="15">Digests double-stranded RNA. Involved in the processing of primary rRNA transcript to yield the immediate precursors to the large and small rRNAs (23S and 16S). Processes some mRNAs, and tRNAs when they are encoded in the rRNA operon. Processes pre-crRNA and tracrRNA of type II CRISPR loci if present in the organism.</text>
</comment>
<dbReference type="HAMAP" id="MF_00104">
    <property type="entry name" value="RNase_III"/>
    <property type="match status" value="1"/>
</dbReference>
<dbReference type="PROSITE" id="PS50142">
    <property type="entry name" value="RNASE_3_2"/>
    <property type="match status" value="1"/>
</dbReference>
<dbReference type="InterPro" id="IPR036389">
    <property type="entry name" value="RNase_III_sf"/>
</dbReference>
<keyword evidence="12 15" id="KW-0378">Hydrolase</keyword>
<dbReference type="AlphaFoldDB" id="E6SF31"/>
<sequence>MGSPVSDGDAGVVAVPQRPVDALLAHLEEVVGQEIDEPLLLRSLTHRSFAYENGGVPNNERLEFLGDSVLGLVVTDTLYRSHPDLPEGQLAKLRAAVVNMRALADVARTFDLGQYVMLGKGEEATGGRDKASILADSMEALIGTVYLSTDIDLAAQFIHHHFDAILEEAATLGAGLDWKTSLQQVAAAVGQGAPEYRVAEQGPDHEKEFHARVVLGEEVLGEGHGRSKKEAEQKAAQEAWQSLESRRADAAETAETLAADGFRPA</sequence>
<keyword evidence="14 15" id="KW-0694">RNA-binding</keyword>
<dbReference type="GO" id="GO:0042802">
    <property type="term" value="F:identical protein binding"/>
    <property type="evidence" value="ECO:0007669"/>
    <property type="project" value="UniProtKB-ARBA"/>
</dbReference>
<feature type="domain" description="DRBM" evidence="17">
    <location>
        <begin position="177"/>
        <end position="245"/>
    </location>
</feature>
<evidence type="ECO:0000256" key="4">
    <source>
        <dbReference type="ARBA" id="ARBA00011738"/>
    </source>
</evidence>
<dbReference type="GO" id="GO:0003725">
    <property type="term" value="F:double-stranded RNA binding"/>
    <property type="evidence" value="ECO:0007669"/>
    <property type="project" value="TreeGrafter"/>
</dbReference>
<feature type="active site" evidence="15">
    <location>
        <position position="67"/>
    </location>
</feature>
<comment type="subcellular location">
    <subcellularLocation>
        <location evidence="2 15">Cytoplasm</location>
    </subcellularLocation>
</comment>
<evidence type="ECO:0000256" key="10">
    <source>
        <dbReference type="ARBA" id="ARBA00022723"/>
    </source>
</evidence>
<feature type="compositionally biased region" description="Basic and acidic residues" evidence="16">
    <location>
        <begin position="221"/>
        <end position="235"/>
    </location>
</feature>
<dbReference type="GO" id="GO:0004525">
    <property type="term" value="F:ribonuclease III activity"/>
    <property type="evidence" value="ECO:0007669"/>
    <property type="project" value="UniProtKB-UniRule"/>
</dbReference>
<evidence type="ECO:0000256" key="5">
    <source>
        <dbReference type="ARBA" id="ARBA00022490"/>
    </source>
</evidence>
<evidence type="ECO:0000256" key="1">
    <source>
        <dbReference type="ARBA" id="ARBA00000109"/>
    </source>
</evidence>
<feature type="domain" description="RNase III" evidence="18">
    <location>
        <begin position="20"/>
        <end position="150"/>
    </location>
</feature>
<evidence type="ECO:0000256" key="13">
    <source>
        <dbReference type="ARBA" id="ARBA00022842"/>
    </source>
</evidence>
<dbReference type="SMART" id="SM00358">
    <property type="entry name" value="DSRM"/>
    <property type="match status" value="1"/>
</dbReference>
<dbReference type="InterPro" id="IPR000999">
    <property type="entry name" value="RNase_III_dom"/>
</dbReference>
<dbReference type="Proteomes" id="UP000008914">
    <property type="component" value="Chromosome"/>
</dbReference>
<evidence type="ECO:0000256" key="7">
    <source>
        <dbReference type="ARBA" id="ARBA00022664"/>
    </source>
</evidence>
<keyword evidence="5 15" id="KW-0963">Cytoplasm</keyword>
<keyword evidence="7 15" id="KW-0507">mRNA processing</keyword>
<evidence type="ECO:0000256" key="2">
    <source>
        <dbReference type="ARBA" id="ARBA00004496"/>
    </source>
</evidence>
<evidence type="ECO:0000256" key="16">
    <source>
        <dbReference type="SAM" id="MobiDB-lite"/>
    </source>
</evidence>
<dbReference type="PROSITE" id="PS00517">
    <property type="entry name" value="RNASE_3_1"/>
    <property type="match status" value="1"/>
</dbReference>
<feature type="binding site" evidence="15">
    <location>
        <position position="63"/>
    </location>
    <ligand>
        <name>Mg(2+)</name>
        <dbReference type="ChEBI" id="CHEBI:18420"/>
    </ligand>
</feature>
<dbReference type="EC" id="3.1.26.3" evidence="15"/>
<evidence type="ECO:0000256" key="6">
    <source>
        <dbReference type="ARBA" id="ARBA00022552"/>
    </source>
</evidence>
<dbReference type="InterPro" id="IPR014720">
    <property type="entry name" value="dsRBD_dom"/>
</dbReference>
<comment type="subunit">
    <text evidence="4 15">Homodimer.</text>
</comment>
<feature type="region of interest" description="Disordered" evidence="16">
    <location>
        <begin position="220"/>
        <end position="265"/>
    </location>
</feature>
<dbReference type="SMART" id="SM00535">
    <property type="entry name" value="RIBOc"/>
    <property type="match status" value="1"/>
</dbReference>
<dbReference type="GO" id="GO:0005737">
    <property type="term" value="C:cytoplasm"/>
    <property type="evidence" value="ECO:0007669"/>
    <property type="project" value="UniProtKB-SubCell"/>
</dbReference>
<gene>
    <name evidence="15" type="primary">rnc</name>
    <name evidence="19" type="ordered locus">Intca_2311</name>
</gene>
<dbReference type="Pfam" id="PF00035">
    <property type="entry name" value="dsrm"/>
    <property type="match status" value="1"/>
</dbReference>
<dbReference type="NCBIfam" id="TIGR02191">
    <property type="entry name" value="RNaseIII"/>
    <property type="match status" value="1"/>
</dbReference>
<dbReference type="STRING" id="710696.Intca_2311"/>
<keyword evidence="10 15" id="KW-0479">Metal-binding</keyword>
<reference evidence="19 20" key="1">
    <citation type="journal article" date="2010" name="Stand. Genomic Sci.">
        <title>Complete genome sequence of Intrasporangium calvum type strain (7 KIP).</title>
        <authorList>
            <person name="Del Rio T.G."/>
            <person name="Chertkov O."/>
            <person name="Yasawong M."/>
            <person name="Lucas S."/>
            <person name="Deshpande S."/>
            <person name="Cheng J.F."/>
            <person name="Detter C."/>
            <person name="Tapia R."/>
            <person name="Han C."/>
            <person name="Goodwin L."/>
            <person name="Pitluck S."/>
            <person name="Liolios K."/>
            <person name="Ivanova N."/>
            <person name="Mavromatis K."/>
            <person name="Pati A."/>
            <person name="Chen A."/>
            <person name="Palaniappan K."/>
            <person name="Land M."/>
            <person name="Hauser L."/>
            <person name="Chang Y.J."/>
            <person name="Jeffries C.D."/>
            <person name="Rohde M."/>
            <person name="Pukall R."/>
            <person name="Sikorski J."/>
            <person name="Goker M."/>
            <person name="Woyke T."/>
            <person name="Bristow J."/>
            <person name="Eisen J.A."/>
            <person name="Markowitz V."/>
            <person name="Hugenholtz P."/>
            <person name="Kyrpides N.C."/>
            <person name="Klenk H.P."/>
            <person name="Lapidus A."/>
        </authorList>
    </citation>
    <scope>NUCLEOTIDE SEQUENCE [LARGE SCALE GENOMIC DNA]</scope>
    <source>
        <strain evidence="20">ATCC 23552 / DSM 43043 / JCM 3097 / NBRC 12989 / 7 KIP</strain>
    </source>
</reference>
<dbReference type="CDD" id="cd00593">
    <property type="entry name" value="RIBOc"/>
    <property type="match status" value="1"/>
</dbReference>
<keyword evidence="6 15" id="KW-0698">rRNA processing</keyword>
<dbReference type="GO" id="GO:0019843">
    <property type="term" value="F:rRNA binding"/>
    <property type="evidence" value="ECO:0007669"/>
    <property type="project" value="UniProtKB-KW"/>
</dbReference>
<feature type="active site" evidence="15">
    <location>
        <position position="139"/>
    </location>
</feature>
<keyword evidence="8 15" id="KW-0819">tRNA processing</keyword>
<feature type="compositionally biased region" description="Low complexity" evidence="16">
    <location>
        <begin position="251"/>
        <end position="265"/>
    </location>
</feature>
<proteinExistence type="inferred from homology"/>
<dbReference type="eggNOG" id="COG0571">
    <property type="taxonomic scope" value="Bacteria"/>
</dbReference>
<dbReference type="HOGENOM" id="CLU_000907_1_2_11"/>
<evidence type="ECO:0000256" key="15">
    <source>
        <dbReference type="HAMAP-Rule" id="MF_00104"/>
    </source>
</evidence>
<evidence type="ECO:0000256" key="3">
    <source>
        <dbReference type="ARBA" id="ARBA00010183"/>
    </source>
</evidence>
<dbReference type="CDD" id="cd10845">
    <property type="entry name" value="DSRM_RNAse_III_family"/>
    <property type="match status" value="1"/>
</dbReference>
<organism evidence="19 20">
    <name type="scientific">Intrasporangium calvum (strain ATCC 23552 / DSM 43043 / JCM 3097 / NBRC 12989 / NCIMB 10167 / NRRL B-3866 / 7 KIP)</name>
    <dbReference type="NCBI Taxonomy" id="710696"/>
    <lineage>
        <taxon>Bacteria</taxon>
        <taxon>Bacillati</taxon>
        <taxon>Actinomycetota</taxon>
        <taxon>Actinomycetes</taxon>
        <taxon>Micrococcales</taxon>
        <taxon>Intrasporangiaceae</taxon>
        <taxon>Intrasporangium</taxon>
    </lineage>
</organism>
<dbReference type="Gene3D" id="3.30.160.20">
    <property type="match status" value="1"/>
</dbReference>
<dbReference type="EMBL" id="CP002343">
    <property type="protein sequence ID" value="ADU48820.1"/>
    <property type="molecule type" value="Genomic_DNA"/>
</dbReference>
<evidence type="ECO:0000313" key="20">
    <source>
        <dbReference type="Proteomes" id="UP000008914"/>
    </source>
</evidence>
<dbReference type="GO" id="GO:0010468">
    <property type="term" value="P:regulation of gene expression"/>
    <property type="evidence" value="ECO:0007669"/>
    <property type="project" value="TreeGrafter"/>
</dbReference>
<dbReference type="GO" id="GO:0006364">
    <property type="term" value="P:rRNA processing"/>
    <property type="evidence" value="ECO:0007669"/>
    <property type="project" value="UniProtKB-UniRule"/>
</dbReference>
<comment type="catalytic activity">
    <reaction evidence="1 15">
        <text>Endonucleolytic cleavage to 5'-phosphomonoester.</text>
        <dbReference type="EC" id="3.1.26.3"/>
    </reaction>
</comment>
<name>E6SF31_INTC7</name>
<dbReference type="GO" id="GO:0008033">
    <property type="term" value="P:tRNA processing"/>
    <property type="evidence" value="ECO:0007669"/>
    <property type="project" value="UniProtKB-KW"/>
</dbReference>
<evidence type="ECO:0000256" key="11">
    <source>
        <dbReference type="ARBA" id="ARBA00022759"/>
    </source>
</evidence>
<accession>E6SF31</accession>
<evidence type="ECO:0000313" key="19">
    <source>
        <dbReference type="EMBL" id="ADU48820.1"/>
    </source>
</evidence>
<comment type="cofactor">
    <cofactor evidence="15">
        <name>Mg(2+)</name>
        <dbReference type="ChEBI" id="CHEBI:18420"/>
    </cofactor>
</comment>
<comment type="similarity">
    <text evidence="3">Belongs to the ribonuclease III family.</text>
</comment>
<dbReference type="FunFam" id="1.10.1520.10:FF:000001">
    <property type="entry name" value="Ribonuclease 3"/>
    <property type="match status" value="1"/>
</dbReference>
<protein>
    <recommendedName>
        <fullName evidence="15">Ribonuclease 3</fullName>
        <ecNumber evidence="15">3.1.26.3</ecNumber>
    </recommendedName>
    <alternativeName>
        <fullName evidence="15">Ribonuclease III</fullName>
        <shortName evidence="15">RNase III</shortName>
    </alternativeName>
</protein>
<keyword evidence="20" id="KW-1185">Reference proteome</keyword>
<dbReference type="GO" id="GO:0006397">
    <property type="term" value="P:mRNA processing"/>
    <property type="evidence" value="ECO:0007669"/>
    <property type="project" value="UniProtKB-UniRule"/>
</dbReference>
<evidence type="ECO:0000259" key="17">
    <source>
        <dbReference type="PROSITE" id="PS50137"/>
    </source>
</evidence>
<evidence type="ECO:0000256" key="9">
    <source>
        <dbReference type="ARBA" id="ARBA00022722"/>
    </source>
</evidence>
<dbReference type="PANTHER" id="PTHR11207:SF0">
    <property type="entry name" value="RIBONUCLEASE 3"/>
    <property type="match status" value="1"/>
</dbReference>
<dbReference type="Pfam" id="PF14622">
    <property type="entry name" value="Ribonucleas_3_3"/>
    <property type="match status" value="1"/>
</dbReference>
<dbReference type="KEGG" id="ica:Intca_2311"/>
<dbReference type="PANTHER" id="PTHR11207">
    <property type="entry name" value="RIBONUCLEASE III"/>
    <property type="match status" value="1"/>
</dbReference>
<keyword evidence="11 15" id="KW-0255">Endonuclease</keyword>
<dbReference type="GO" id="GO:0046872">
    <property type="term" value="F:metal ion binding"/>
    <property type="evidence" value="ECO:0007669"/>
    <property type="project" value="UniProtKB-KW"/>
</dbReference>
<feature type="binding site" evidence="15">
    <location>
        <position position="136"/>
    </location>
    <ligand>
        <name>Mg(2+)</name>
        <dbReference type="ChEBI" id="CHEBI:18420"/>
    </ligand>
</feature>
<dbReference type="PROSITE" id="PS50137">
    <property type="entry name" value="DS_RBD"/>
    <property type="match status" value="1"/>
</dbReference>
<dbReference type="SUPFAM" id="SSF69065">
    <property type="entry name" value="RNase III domain-like"/>
    <property type="match status" value="1"/>
</dbReference>
<evidence type="ECO:0000259" key="18">
    <source>
        <dbReference type="PROSITE" id="PS50142"/>
    </source>
</evidence>
<keyword evidence="13 15" id="KW-0460">Magnesium</keyword>
<dbReference type="SUPFAM" id="SSF54768">
    <property type="entry name" value="dsRNA-binding domain-like"/>
    <property type="match status" value="1"/>
</dbReference>
<dbReference type="Gene3D" id="1.10.1520.10">
    <property type="entry name" value="Ribonuclease III domain"/>
    <property type="match status" value="1"/>
</dbReference>
<keyword evidence="9 15" id="KW-0540">Nuclease</keyword>
<dbReference type="InterPro" id="IPR011907">
    <property type="entry name" value="RNase_III"/>
</dbReference>
<feature type="binding site" evidence="15">
    <location>
        <position position="139"/>
    </location>
    <ligand>
        <name>Mg(2+)</name>
        <dbReference type="ChEBI" id="CHEBI:18420"/>
    </ligand>
</feature>
<evidence type="ECO:0000256" key="14">
    <source>
        <dbReference type="ARBA" id="ARBA00022884"/>
    </source>
</evidence>